<protein>
    <recommendedName>
        <fullName evidence="3">Hemerythrin HHE cation binding domain-containing protein</fullName>
    </recommendedName>
</protein>
<dbReference type="AlphaFoldDB" id="A0A2V3VP37"/>
<dbReference type="EMBL" id="QJJQ01000015">
    <property type="protein sequence ID" value="PXW83576.1"/>
    <property type="molecule type" value="Genomic_DNA"/>
</dbReference>
<evidence type="ECO:0000313" key="2">
    <source>
        <dbReference type="Proteomes" id="UP000247978"/>
    </source>
</evidence>
<accession>A0A2V3VP37</accession>
<gene>
    <name evidence="1" type="ORF">DFR56_11547</name>
</gene>
<sequence length="140" mass="16613">MRSGPALRQITSHRAIHDAGQAQARELTEMMKQLFNEEREEDCLKTAKVLIEHWEERIIAHADAEDEGFYQELLAEDKIPKKDIYMLMRDHDLFREIVAHIKEQIIVEKKVTEQHIHEFYALLTINHFHHKGEEDTLFPD</sequence>
<keyword evidence="2" id="KW-1185">Reference proteome</keyword>
<evidence type="ECO:0000313" key="1">
    <source>
        <dbReference type="EMBL" id="PXW83576.1"/>
    </source>
</evidence>
<proteinExistence type="predicted"/>
<name>A0A2V3VP37_9BACI</name>
<organism evidence="1 2">
    <name type="scientific">Pseudogracilibacillus auburnensis</name>
    <dbReference type="NCBI Taxonomy" id="1494959"/>
    <lineage>
        <taxon>Bacteria</taxon>
        <taxon>Bacillati</taxon>
        <taxon>Bacillota</taxon>
        <taxon>Bacilli</taxon>
        <taxon>Bacillales</taxon>
        <taxon>Bacillaceae</taxon>
        <taxon>Pseudogracilibacillus</taxon>
    </lineage>
</organism>
<dbReference type="Proteomes" id="UP000247978">
    <property type="component" value="Unassembled WGS sequence"/>
</dbReference>
<reference evidence="1 2" key="1">
    <citation type="submission" date="2018-05" db="EMBL/GenBank/DDBJ databases">
        <title>Genomic Encyclopedia of Type Strains, Phase IV (KMG-IV): sequencing the most valuable type-strain genomes for metagenomic binning, comparative biology and taxonomic classification.</title>
        <authorList>
            <person name="Goeker M."/>
        </authorList>
    </citation>
    <scope>NUCLEOTIDE SEQUENCE [LARGE SCALE GENOMIC DNA]</scope>
    <source>
        <strain evidence="1 2">DSM 28556</strain>
    </source>
</reference>
<dbReference type="OrthoDB" id="2678857at2"/>
<evidence type="ECO:0008006" key="3">
    <source>
        <dbReference type="Google" id="ProtNLM"/>
    </source>
</evidence>
<comment type="caution">
    <text evidence="1">The sequence shown here is derived from an EMBL/GenBank/DDBJ whole genome shotgun (WGS) entry which is preliminary data.</text>
</comment>
<dbReference type="RefSeq" id="WP_110396770.1">
    <property type="nucleotide sequence ID" value="NZ_JBHUHB010000001.1"/>
</dbReference>